<gene>
    <name evidence="1" type="ORF">LEP1GSC188_2020</name>
</gene>
<comment type="caution">
    <text evidence="1">The sequence shown here is derived from an EMBL/GenBank/DDBJ whole genome shotgun (WGS) entry which is preliminary data.</text>
</comment>
<name>M3GBU8_9LEPT</name>
<proteinExistence type="predicted"/>
<dbReference type="Proteomes" id="UP000011770">
    <property type="component" value="Unassembled WGS sequence"/>
</dbReference>
<organism evidence="1 2">
    <name type="scientific">Leptospira weilii serovar Topaz str. LT2116</name>
    <dbReference type="NCBI Taxonomy" id="1088540"/>
    <lineage>
        <taxon>Bacteria</taxon>
        <taxon>Pseudomonadati</taxon>
        <taxon>Spirochaetota</taxon>
        <taxon>Spirochaetia</taxon>
        <taxon>Leptospirales</taxon>
        <taxon>Leptospiraceae</taxon>
        <taxon>Leptospira</taxon>
    </lineage>
</organism>
<evidence type="ECO:0000313" key="1">
    <source>
        <dbReference type="EMBL" id="EMF83414.1"/>
    </source>
</evidence>
<dbReference type="AlphaFoldDB" id="M3GBU8"/>
<reference evidence="1 2" key="1">
    <citation type="submission" date="2013-01" db="EMBL/GenBank/DDBJ databases">
        <authorList>
            <person name="Harkins D.M."/>
            <person name="Durkin A.S."/>
            <person name="Brinkac L.M."/>
            <person name="Haft D.H."/>
            <person name="Selengut J.D."/>
            <person name="Sanka R."/>
            <person name="DePew J."/>
            <person name="Purushe J."/>
            <person name="Tulsiani S.M."/>
            <person name="Graham G.C."/>
            <person name="Burns M.-A."/>
            <person name="Dohnt M.F."/>
            <person name="Smythe L.D."/>
            <person name="McKay D.B."/>
            <person name="Craig S.B."/>
            <person name="Vinetz J.M."/>
            <person name="Sutton G.G."/>
            <person name="Nierman W.C."/>
            <person name="Fouts D.E."/>
        </authorList>
    </citation>
    <scope>NUCLEOTIDE SEQUENCE [LARGE SCALE GENOMIC DNA]</scope>
    <source>
        <strain evidence="1 2">LT2116</strain>
    </source>
</reference>
<sequence length="46" mass="5146">MTIVKNVEPDVFYSIENARSTNTAVSEDSPGLLRIGILEKILKVRK</sequence>
<protein>
    <submittedName>
        <fullName evidence="1">Uncharacterized protein</fullName>
    </submittedName>
</protein>
<evidence type="ECO:0000313" key="2">
    <source>
        <dbReference type="Proteomes" id="UP000011770"/>
    </source>
</evidence>
<dbReference type="EMBL" id="AHOR02000013">
    <property type="protein sequence ID" value="EMF83414.1"/>
    <property type="molecule type" value="Genomic_DNA"/>
</dbReference>
<accession>M3GBU8</accession>